<evidence type="ECO:0000256" key="5">
    <source>
        <dbReference type="PROSITE-ProRule" id="PRU10137"/>
    </source>
</evidence>
<feature type="region of interest" description="Disordered" evidence="6">
    <location>
        <begin position="127"/>
        <end position="149"/>
    </location>
</feature>
<keyword evidence="1" id="KW-0229">DNA integration</keyword>
<dbReference type="GO" id="GO:0000150">
    <property type="term" value="F:DNA strand exchange activity"/>
    <property type="evidence" value="ECO:0007669"/>
    <property type="project" value="InterPro"/>
</dbReference>
<dbReference type="PROSITE" id="PS00398">
    <property type="entry name" value="RECOMBINASES_2"/>
    <property type="match status" value="1"/>
</dbReference>
<evidence type="ECO:0000313" key="9">
    <source>
        <dbReference type="Proteomes" id="UP000309170"/>
    </source>
</evidence>
<dbReference type="EMBL" id="SZNT01000537">
    <property type="protein sequence ID" value="TKH06574.1"/>
    <property type="molecule type" value="Genomic_DNA"/>
</dbReference>
<dbReference type="GO" id="GO:0003677">
    <property type="term" value="F:DNA binding"/>
    <property type="evidence" value="ECO:0007669"/>
    <property type="project" value="UniProtKB-KW"/>
</dbReference>
<reference evidence="8 9" key="1">
    <citation type="journal article" date="2019" name="Environ. Microbiol.">
        <title>An active ?-lactamase is a part of an orchestrated cell wall stress resistance network of Bacillus subtilis and related rhizosphere species.</title>
        <authorList>
            <person name="Bucher T."/>
            <person name="Keren-Paz A."/>
            <person name="Hausser J."/>
            <person name="Olender T."/>
            <person name="Cytryn E."/>
            <person name="Kolodkin-Gal I."/>
        </authorList>
    </citation>
    <scope>NUCLEOTIDE SEQUENCE [LARGE SCALE GENOMIC DNA]</scope>
    <source>
        <strain evidence="8 9">I4</strain>
    </source>
</reference>
<dbReference type="GO" id="GO:0015074">
    <property type="term" value="P:DNA integration"/>
    <property type="evidence" value="ECO:0007669"/>
    <property type="project" value="UniProtKB-KW"/>
</dbReference>
<comment type="caution">
    <text evidence="8">The sequence shown here is derived from an EMBL/GenBank/DDBJ whole genome shotgun (WGS) entry which is preliminary data.</text>
</comment>
<sequence length="149" mass="17929">MKIFEYVRVSSKEQNVVRQIETMKAEGIGERDMFIDKLRRKDFNRQKYQLLKQIVREGDTVVFDSITRMGRNMNETMSEYDWFVKNGVQQRFIKEPMINTSNEQEDIIKLAIQKIILTLLRRKEMKSRQGKRRALQKQRRRGSSLVVQR</sequence>
<dbReference type="AlphaFoldDB" id="A0A9X8ZD14"/>
<dbReference type="SMART" id="SM00857">
    <property type="entry name" value="Resolvase"/>
    <property type="match status" value="1"/>
</dbReference>
<evidence type="ECO:0000256" key="2">
    <source>
        <dbReference type="ARBA" id="ARBA00023125"/>
    </source>
</evidence>
<name>A0A9X8ZD14_9BACI</name>
<dbReference type="PROSITE" id="PS51736">
    <property type="entry name" value="RECOMBINASES_3"/>
    <property type="match status" value="1"/>
</dbReference>
<evidence type="ECO:0000256" key="6">
    <source>
        <dbReference type="SAM" id="MobiDB-lite"/>
    </source>
</evidence>
<feature type="compositionally biased region" description="Basic residues" evidence="6">
    <location>
        <begin position="127"/>
        <end position="142"/>
    </location>
</feature>
<accession>A0A9X8ZD14</accession>
<gene>
    <name evidence="8" type="ORF">FC678_23415</name>
</gene>
<evidence type="ECO:0000256" key="1">
    <source>
        <dbReference type="ARBA" id="ARBA00022908"/>
    </source>
</evidence>
<dbReference type="InterPro" id="IPR006119">
    <property type="entry name" value="Resolv_N"/>
</dbReference>
<evidence type="ECO:0000256" key="3">
    <source>
        <dbReference type="ARBA" id="ARBA00023172"/>
    </source>
</evidence>
<keyword evidence="2" id="KW-0238">DNA-binding</keyword>
<dbReference type="Proteomes" id="UP000309170">
    <property type="component" value="Unassembled WGS sequence"/>
</dbReference>
<evidence type="ECO:0000256" key="4">
    <source>
        <dbReference type="PIRSR" id="PIRSR606118-50"/>
    </source>
</evidence>
<proteinExistence type="predicted"/>
<protein>
    <submittedName>
        <fullName evidence="8">Recombinase family protein</fullName>
    </submittedName>
</protein>
<keyword evidence="3" id="KW-0233">DNA recombination</keyword>
<dbReference type="RefSeq" id="WP_137024565.1">
    <property type="nucleotide sequence ID" value="NZ_SZNT01000537.1"/>
</dbReference>
<dbReference type="InterPro" id="IPR006118">
    <property type="entry name" value="Recombinase_CS"/>
</dbReference>
<organism evidence="8 9">
    <name type="scientific">Peribacillus simplex</name>
    <dbReference type="NCBI Taxonomy" id="1478"/>
    <lineage>
        <taxon>Bacteria</taxon>
        <taxon>Bacillati</taxon>
        <taxon>Bacillota</taxon>
        <taxon>Bacilli</taxon>
        <taxon>Bacillales</taxon>
        <taxon>Bacillaceae</taxon>
        <taxon>Peribacillus</taxon>
    </lineage>
</organism>
<feature type="domain" description="Resolvase/invertase-type recombinase catalytic" evidence="7">
    <location>
        <begin position="2"/>
        <end position="142"/>
    </location>
</feature>
<dbReference type="PROSITE" id="PS00397">
    <property type="entry name" value="RECOMBINASES_1"/>
    <property type="match status" value="1"/>
</dbReference>
<feature type="active site" description="O-(5'-phospho-DNA)-serine intermediate" evidence="4 5">
    <location>
        <position position="10"/>
    </location>
</feature>
<dbReference type="Pfam" id="PF00239">
    <property type="entry name" value="Resolvase"/>
    <property type="match status" value="1"/>
</dbReference>
<evidence type="ECO:0000259" key="7">
    <source>
        <dbReference type="PROSITE" id="PS51736"/>
    </source>
</evidence>
<dbReference type="Gene3D" id="3.40.50.1390">
    <property type="entry name" value="Resolvase, N-terminal catalytic domain"/>
    <property type="match status" value="1"/>
</dbReference>
<dbReference type="InterPro" id="IPR036162">
    <property type="entry name" value="Resolvase-like_N_sf"/>
</dbReference>
<evidence type="ECO:0000313" key="8">
    <source>
        <dbReference type="EMBL" id="TKH06574.1"/>
    </source>
</evidence>
<dbReference type="SUPFAM" id="SSF53041">
    <property type="entry name" value="Resolvase-like"/>
    <property type="match status" value="1"/>
</dbReference>